<accession>A0AAE0YYY3</accession>
<comment type="caution">
    <text evidence="1">The sequence shown here is derived from an EMBL/GenBank/DDBJ whole genome shotgun (WGS) entry which is preliminary data.</text>
</comment>
<sequence>MMSPSQKFSSAAFTQTYRPGDSYRSEVFELLIHELLIFILWKENLFVNETRAKAYSEGVYETGVLDSYLQYSEGVYETGVLDFYLQYSEGVYEAGVLDFHLQYSEGVYEAGVLDFHLQYSERVYETGVNMLSLNMLKWTSPD</sequence>
<organism evidence="1 2">
    <name type="scientific">Elysia crispata</name>
    <name type="common">lettuce slug</name>
    <dbReference type="NCBI Taxonomy" id="231223"/>
    <lineage>
        <taxon>Eukaryota</taxon>
        <taxon>Metazoa</taxon>
        <taxon>Spiralia</taxon>
        <taxon>Lophotrochozoa</taxon>
        <taxon>Mollusca</taxon>
        <taxon>Gastropoda</taxon>
        <taxon>Heterobranchia</taxon>
        <taxon>Euthyneura</taxon>
        <taxon>Panpulmonata</taxon>
        <taxon>Sacoglossa</taxon>
        <taxon>Placobranchoidea</taxon>
        <taxon>Plakobranchidae</taxon>
        <taxon>Elysia</taxon>
    </lineage>
</organism>
<keyword evidence="2" id="KW-1185">Reference proteome</keyword>
<proteinExistence type="predicted"/>
<name>A0AAE0YYY3_9GAST</name>
<dbReference type="EMBL" id="JAWDGP010005093">
    <property type="protein sequence ID" value="KAK3759665.1"/>
    <property type="molecule type" value="Genomic_DNA"/>
</dbReference>
<protein>
    <submittedName>
        <fullName evidence="1">Uncharacterized protein</fullName>
    </submittedName>
</protein>
<evidence type="ECO:0000313" key="2">
    <source>
        <dbReference type="Proteomes" id="UP001283361"/>
    </source>
</evidence>
<reference evidence="1" key="1">
    <citation type="journal article" date="2023" name="G3 (Bethesda)">
        <title>A reference genome for the long-term kleptoplast-retaining sea slug Elysia crispata morphotype clarki.</title>
        <authorList>
            <person name="Eastman K.E."/>
            <person name="Pendleton A.L."/>
            <person name="Shaikh M.A."/>
            <person name="Suttiyut T."/>
            <person name="Ogas R."/>
            <person name="Tomko P."/>
            <person name="Gavelis G."/>
            <person name="Widhalm J.R."/>
            <person name="Wisecaver J.H."/>
        </authorList>
    </citation>
    <scope>NUCLEOTIDE SEQUENCE</scope>
    <source>
        <strain evidence="1">ECLA1</strain>
    </source>
</reference>
<dbReference type="AlphaFoldDB" id="A0AAE0YYY3"/>
<evidence type="ECO:0000313" key="1">
    <source>
        <dbReference type="EMBL" id="KAK3759665.1"/>
    </source>
</evidence>
<gene>
    <name evidence="1" type="ORF">RRG08_026049</name>
</gene>
<dbReference type="Proteomes" id="UP001283361">
    <property type="component" value="Unassembled WGS sequence"/>
</dbReference>